<evidence type="ECO:0000313" key="5">
    <source>
        <dbReference type="Proteomes" id="UP000887565"/>
    </source>
</evidence>
<dbReference type="OMA" id="YCAVFKK"/>
<protein>
    <submittedName>
        <fullName evidence="6">Non-specific serine/threonine protein kinase</fullName>
    </submittedName>
</protein>
<dbReference type="InterPro" id="IPR003152">
    <property type="entry name" value="FATC_dom"/>
</dbReference>
<dbReference type="GO" id="GO:0031929">
    <property type="term" value="P:TOR signaling"/>
    <property type="evidence" value="ECO:0007669"/>
    <property type="project" value="TreeGrafter"/>
</dbReference>
<evidence type="ECO:0000259" key="4">
    <source>
        <dbReference type="PROSITE" id="PS51190"/>
    </source>
</evidence>
<dbReference type="SUPFAM" id="SSF56112">
    <property type="entry name" value="Protein kinase-like (PK-like)"/>
    <property type="match status" value="1"/>
</dbReference>
<dbReference type="GO" id="GO:0016242">
    <property type="term" value="P:negative regulation of macroautophagy"/>
    <property type="evidence" value="ECO:0007669"/>
    <property type="project" value="TreeGrafter"/>
</dbReference>
<dbReference type="Gene3D" id="1.10.1070.11">
    <property type="entry name" value="Phosphatidylinositol 3-/4-kinase, catalytic domain"/>
    <property type="match status" value="1"/>
</dbReference>
<reference evidence="6" key="1">
    <citation type="submission" date="2022-11" db="UniProtKB">
        <authorList>
            <consortium name="WormBaseParasite"/>
        </authorList>
    </citation>
    <scope>IDENTIFICATION</scope>
</reference>
<keyword evidence="1" id="KW-0175">Coiled coil</keyword>
<dbReference type="GO" id="GO:0031931">
    <property type="term" value="C:TORC1 complex"/>
    <property type="evidence" value="ECO:0007669"/>
    <property type="project" value="TreeGrafter"/>
</dbReference>
<dbReference type="PROSITE" id="PS51190">
    <property type="entry name" value="FATC"/>
    <property type="match status" value="1"/>
</dbReference>
<sequence length="778" mass="88773">MSKDEHIKMPEDDSHLVDSILPSDISAENRDAVKTLISTLRSCDGSIPSVKILRQELRKLLPDESINVEPLIEIWNCLNEEILKFYDASAQTYFQYLNYTDQISSVTINGCLRLLRILTKHFPDLAVGLKSGMHLVRPIHWTTLVPQLSARINHPNNEVQRVITNILIEVAKFSPELVVFPAVIGLPTHCQASELHKNISTPISDEIDVMPENANNEGATCQRLSNPFSSIVDVMNVKYHTLVANSKIFIREMQRLALLREEIWLAALTYAQQEFAKRMKQLKDEIKLMKSDEQLMEDDKTNIRDTKWQILNESILQSLNELYKITSVEAETDNDRWFMKHVSPFIERALEVTNMKVEPEIVWEPFNNLLSSLNARATRRSNWQLTLNQISPILSNLRSTQIPMPGVRKCADGRSIYIESIGSDVVILPTKTRPKKLSFVGSDGKRTSEIYSASNYAVIPLGIRCGLIQWVEKATPIFTIYKRWLIREAAASGKSNVARPSEIFYSRLTPNLQKHNVKDFENRHKWPSSALKDTLNELTTETPRDLLARELWCLSLNTDFWYSSTKNFARATAVMSTIGYIIGLGDRHLDNILVDFHEGNVVHIDYNVCFDKGKQLRVPETVPFRLTPNIQAALGTTGIEGYFRVTCEQALKILRLNKETVLNLLDAFVFDPLVDWTVKKSIGFNYQSHKLCDAFATYIVQNDADSQNFDADSQLNFRGIERNIHAVNVKKRVKLKLEGKDHDSGKRLAVADQVDMMIRDATSFSNLSQMYEGWTAWV</sequence>
<dbReference type="Proteomes" id="UP000887565">
    <property type="component" value="Unplaced"/>
</dbReference>
<dbReference type="InterPro" id="IPR011009">
    <property type="entry name" value="Kinase-like_dom_sf"/>
</dbReference>
<dbReference type="PROSITE" id="PS51189">
    <property type="entry name" value="FAT"/>
    <property type="match status" value="1"/>
</dbReference>
<dbReference type="Pfam" id="PF00454">
    <property type="entry name" value="PI3_PI4_kinase"/>
    <property type="match status" value="1"/>
</dbReference>
<dbReference type="WBParaSite" id="nRc.2.0.1.t29374-RA">
    <property type="protein sequence ID" value="nRc.2.0.1.t29374-RA"/>
    <property type="gene ID" value="nRc.2.0.1.g29374"/>
</dbReference>
<feature type="domain" description="FATC" evidence="4">
    <location>
        <begin position="746"/>
        <end position="778"/>
    </location>
</feature>
<dbReference type="PANTHER" id="PTHR11139">
    <property type="entry name" value="ATAXIA TELANGIECTASIA MUTATED ATM -RELATED"/>
    <property type="match status" value="1"/>
</dbReference>
<accession>A0A915JTJ2</accession>
<dbReference type="InterPro" id="IPR014009">
    <property type="entry name" value="PIK_FAT"/>
</dbReference>
<dbReference type="Pfam" id="PF02260">
    <property type="entry name" value="FATC"/>
    <property type="match status" value="1"/>
</dbReference>
<keyword evidence="5" id="KW-1185">Reference proteome</keyword>
<dbReference type="SMART" id="SM00146">
    <property type="entry name" value="PI3Kc"/>
    <property type="match status" value="1"/>
</dbReference>
<dbReference type="GO" id="GO:0004674">
    <property type="term" value="F:protein serine/threonine kinase activity"/>
    <property type="evidence" value="ECO:0007669"/>
    <property type="project" value="TreeGrafter"/>
</dbReference>
<feature type="coiled-coil region" evidence="1">
    <location>
        <begin position="272"/>
        <end position="299"/>
    </location>
</feature>
<dbReference type="InterPro" id="IPR050517">
    <property type="entry name" value="DDR_Repair_Kinase"/>
</dbReference>
<evidence type="ECO:0000259" key="2">
    <source>
        <dbReference type="PROSITE" id="PS50290"/>
    </source>
</evidence>
<evidence type="ECO:0000313" key="6">
    <source>
        <dbReference type="WBParaSite" id="nRc.2.0.1.t29374-RA"/>
    </source>
</evidence>
<proteinExistence type="predicted"/>
<dbReference type="InterPro" id="IPR016024">
    <property type="entry name" value="ARM-type_fold"/>
</dbReference>
<feature type="domain" description="PI3K/PI4K catalytic" evidence="2">
    <location>
        <begin position="378"/>
        <end position="721"/>
    </location>
</feature>
<name>A0A915JTJ2_ROMCU</name>
<evidence type="ECO:0000256" key="1">
    <source>
        <dbReference type="SAM" id="Coils"/>
    </source>
</evidence>
<evidence type="ECO:0000259" key="3">
    <source>
        <dbReference type="PROSITE" id="PS51189"/>
    </source>
</evidence>
<dbReference type="SUPFAM" id="SSF48371">
    <property type="entry name" value="ARM repeat"/>
    <property type="match status" value="1"/>
</dbReference>
<dbReference type="PROSITE" id="PS50290">
    <property type="entry name" value="PI3_4_KINASE_3"/>
    <property type="match status" value="1"/>
</dbReference>
<dbReference type="SMART" id="SM01345">
    <property type="entry name" value="Rapamycin_bind"/>
    <property type="match status" value="1"/>
</dbReference>
<dbReference type="GO" id="GO:0005634">
    <property type="term" value="C:nucleus"/>
    <property type="evidence" value="ECO:0007669"/>
    <property type="project" value="TreeGrafter"/>
</dbReference>
<organism evidence="5 6">
    <name type="scientific">Romanomermis culicivorax</name>
    <name type="common">Nematode worm</name>
    <dbReference type="NCBI Taxonomy" id="13658"/>
    <lineage>
        <taxon>Eukaryota</taxon>
        <taxon>Metazoa</taxon>
        <taxon>Ecdysozoa</taxon>
        <taxon>Nematoda</taxon>
        <taxon>Enoplea</taxon>
        <taxon>Dorylaimia</taxon>
        <taxon>Mermithida</taxon>
        <taxon>Mermithoidea</taxon>
        <taxon>Mermithidae</taxon>
        <taxon>Romanomermis</taxon>
    </lineage>
</organism>
<feature type="domain" description="FAT" evidence="3">
    <location>
        <begin position="1"/>
        <end position="188"/>
    </location>
</feature>
<dbReference type="PANTHER" id="PTHR11139:SF119">
    <property type="entry name" value="SERINE_THREONINE-PROTEIN KINASE SMG1"/>
    <property type="match status" value="1"/>
</dbReference>
<dbReference type="GO" id="GO:0005737">
    <property type="term" value="C:cytoplasm"/>
    <property type="evidence" value="ECO:0007669"/>
    <property type="project" value="TreeGrafter"/>
</dbReference>
<dbReference type="InterPro" id="IPR000403">
    <property type="entry name" value="PI3/4_kinase_cat_dom"/>
</dbReference>
<dbReference type="AlphaFoldDB" id="A0A915JTJ2"/>
<dbReference type="SMART" id="SM01343">
    <property type="entry name" value="FATC"/>
    <property type="match status" value="1"/>
</dbReference>
<dbReference type="InterPro" id="IPR036940">
    <property type="entry name" value="PI3/4_kinase_cat_sf"/>
</dbReference>
<dbReference type="GO" id="GO:0031932">
    <property type="term" value="C:TORC2 complex"/>
    <property type="evidence" value="ECO:0007669"/>
    <property type="project" value="TreeGrafter"/>
</dbReference>